<feature type="transmembrane region" description="Helical" evidence="5">
    <location>
        <begin position="73"/>
        <end position="95"/>
    </location>
</feature>
<evidence type="ECO:0000256" key="2">
    <source>
        <dbReference type="ARBA" id="ARBA00022692"/>
    </source>
</evidence>
<evidence type="ECO:0000313" key="7">
    <source>
        <dbReference type="EMBL" id="KIG11652.1"/>
    </source>
</evidence>
<feature type="transmembrane region" description="Helical" evidence="5">
    <location>
        <begin position="131"/>
        <end position="148"/>
    </location>
</feature>
<keyword evidence="2 5" id="KW-0812">Transmembrane</keyword>
<comment type="subcellular location">
    <subcellularLocation>
        <location evidence="1">Endomembrane system</location>
        <topology evidence="1">Multi-pass membrane protein</topology>
    </subcellularLocation>
</comment>
<feature type="transmembrane region" description="Helical" evidence="5">
    <location>
        <begin position="225"/>
        <end position="245"/>
    </location>
</feature>
<evidence type="ECO:0000259" key="6">
    <source>
        <dbReference type="SMART" id="SM00752"/>
    </source>
</evidence>
<proteinExistence type="predicted"/>
<evidence type="ECO:0000256" key="5">
    <source>
        <dbReference type="SAM" id="Phobius"/>
    </source>
</evidence>
<dbReference type="Pfam" id="PF05090">
    <property type="entry name" value="HTTM"/>
    <property type="match status" value="1"/>
</dbReference>
<reference evidence="7 8" key="1">
    <citation type="submission" date="2014-12" db="EMBL/GenBank/DDBJ databases">
        <title>Genome assembly of Enhygromyxa salina DSM 15201.</title>
        <authorList>
            <person name="Sharma G."/>
            <person name="Subramanian S."/>
        </authorList>
    </citation>
    <scope>NUCLEOTIDE SEQUENCE [LARGE SCALE GENOMIC DNA]</scope>
    <source>
        <strain evidence="7 8">DSM 15201</strain>
    </source>
</reference>
<dbReference type="AlphaFoldDB" id="A0A0C2CUU0"/>
<dbReference type="InterPro" id="IPR011020">
    <property type="entry name" value="HTTM-like"/>
</dbReference>
<dbReference type="RefSeq" id="WP_052559306.1">
    <property type="nucleotide sequence ID" value="NZ_JMCC02000209.1"/>
</dbReference>
<dbReference type="SMART" id="SM00752">
    <property type="entry name" value="HTTM"/>
    <property type="match status" value="1"/>
</dbReference>
<organism evidence="7 8">
    <name type="scientific">Enhygromyxa salina</name>
    <dbReference type="NCBI Taxonomy" id="215803"/>
    <lineage>
        <taxon>Bacteria</taxon>
        <taxon>Pseudomonadati</taxon>
        <taxon>Myxococcota</taxon>
        <taxon>Polyangia</taxon>
        <taxon>Nannocystales</taxon>
        <taxon>Nannocystaceae</taxon>
        <taxon>Enhygromyxa</taxon>
    </lineage>
</organism>
<evidence type="ECO:0000256" key="3">
    <source>
        <dbReference type="ARBA" id="ARBA00022989"/>
    </source>
</evidence>
<feature type="transmembrane region" description="Helical" evidence="5">
    <location>
        <begin position="31"/>
        <end position="52"/>
    </location>
</feature>
<dbReference type="InterPro" id="IPR052964">
    <property type="entry name" value="Sporulation_signal_mat"/>
</dbReference>
<feature type="domain" description="HTTM-like" evidence="6">
    <location>
        <begin position="18"/>
        <end position="312"/>
    </location>
</feature>
<dbReference type="InterPro" id="IPR053934">
    <property type="entry name" value="HTTM_dom"/>
</dbReference>
<protein>
    <recommendedName>
        <fullName evidence="6">HTTM-like domain-containing protein</fullName>
    </recommendedName>
</protein>
<gene>
    <name evidence="7" type="ORF">DB30_02895</name>
</gene>
<accession>A0A0C2CUU0</accession>
<name>A0A0C2CUU0_9BACT</name>
<dbReference type="GO" id="GO:0012505">
    <property type="term" value="C:endomembrane system"/>
    <property type="evidence" value="ECO:0007669"/>
    <property type="project" value="UniProtKB-SubCell"/>
</dbReference>
<dbReference type="PANTHER" id="PTHR39535">
    <property type="entry name" value="SPORULATION-DELAYING PROTEIN SDPB"/>
    <property type="match status" value="1"/>
</dbReference>
<dbReference type="PANTHER" id="PTHR39535:SF2">
    <property type="entry name" value="HTTM DOMAIN-CONTAINING PROTEIN"/>
    <property type="match status" value="1"/>
</dbReference>
<keyword evidence="3 5" id="KW-1133">Transmembrane helix</keyword>
<dbReference type="EMBL" id="JMCC02000209">
    <property type="protein sequence ID" value="KIG11652.1"/>
    <property type="molecule type" value="Genomic_DNA"/>
</dbReference>
<keyword evidence="4 5" id="KW-0472">Membrane</keyword>
<evidence type="ECO:0000256" key="1">
    <source>
        <dbReference type="ARBA" id="ARBA00004127"/>
    </source>
</evidence>
<feature type="transmembrane region" description="Helical" evidence="5">
    <location>
        <begin position="274"/>
        <end position="307"/>
    </location>
</feature>
<evidence type="ECO:0000313" key="8">
    <source>
        <dbReference type="Proteomes" id="UP000031599"/>
    </source>
</evidence>
<dbReference type="Proteomes" id="UP000031599">
    <property type="component" value="Unassembled WGS sequence"/>
</dbReference>
<evidence type="ECO:0000256" key="4">
    <source>
        <dbReference type="ARBA" id="ARBA00023136"/>
    </source>
</evidence>
<comment type="caution">
    <text evidence="7">The sequence shown here is derived from an EMBL/GenBank/DDBJ whole genome shotgun (WGS) entry which is preliminary data.</text>
</comment>
<sequence length="337" mass="37667">MVERVTKRVVQAIDSLLSGQEDALALGVVRAALAGLLLISALLHAGAVGEYFSDESMINDRFAKLAFPARWSLFFTITDPTAVRALWGLGVVALGMWTVGLFTRVSSIVGMLVWISMYGRNPLLYAYPDQLALMFGVLLALMPAGRGFSLDARWFGWGGTVPVWCRRILQLQLGIMYTVTGLAKTGDTWHVDGTAIYYTLNNPYNRHFDAGPFFAAIQPWLLRPMTFAVLVWEVSFGGFVSYHWVREAMGRRLPAWGQRRREGRPGVRIPDLRWLFLGFGAAMHIGIQLGVYVVFFSPLVIGSYLAFFNSEDLRELVAWPRRVWGRVRGRRVSAAAG</sequence>